<dbReference type="InParanoid" id="W5NEV6"/>
<dbReference type="SMART" id="SM00832">
    <property type="entry name" value="C8"/>
    <property type="match status" value="1"/>
</dbReference>
<dbReference type="GeneID" id="102682777"/>
<feature type="domain" description="VWFC" evidence="6">
    <location>
        <begin position="1202"/>
        <end position="1261"/>
    </location>
</feature>
<dbReference type="SMART" id="SM00216">
    <property type="entry name" value="VWD"/>
    <property type="match status" value="1"/>
</dbReference>
<keyword evidence="5" id="KW-1015">Disulfide bond</keyword>
<feature type="domain" description="VWFC" evidence="6">
    <location>
        <begin position="849"/>
        <end position="908"/>
    </location>
</feature>
<name>W5NEV6_LEPOC</name>
<dbReference type="Bgee" id="ENSLOCG00000015566">
    <property type="expression patterns" value="Expressed in testis and 8 other cell types or tissues"/>
</dbReference>
<dbReference type="InterPro" id="IPR048287">
    <property type="entry name" value="TSPN-like_N"/>
</dbReference>
<feature type="domain" description="VWFC" evidence="6">
    <location>
        <begin position="434"/>
        <end position="493"/>
    </location>
</feature>
<feature type="domain" description="VWFC" evidence="6">
    <location>
        <begin position="1611"/>
        <end position="1668"/>
    </location>
</feature>
<feature type="domain" description="VWFC" evidence="6">
    <location>
        <begin position="967"/>
        <end position="1025"/>
    </location>
</feature>
<dbReference type="eggNOG" id="KOG1216">
    <property type="taxonomic scope" value="Eukaryota"/>
</dbReference>
<dbReference type="SMART" id="SM00214">
    <property type="entry name" value="VWC"/>
    <property type="match status" value="27"/>
</dbReference>
<evidence type="ECO:0000256" key="3">
    <source>
        <dbReference type="ARBA" id="ARBA00022729"/>
    </source>
</evidence>
<feature type="domain" description="VWFC" evidence="6">
    <location>
        <begin position="376"/>
        <end position="433"/>
    </location>
</feature>
<accession>W5NEV6</accession>
<reference evidence="9" key="1">
    <citation type="submission" date="2011-12" db="EMBL/GenBank/DDBJ databases">
        <title>The Draft Genome of Lepisosteus oculatus.</title>
        <authorList>
            <consortium name="The Broad Institute Genome Assembly &amp; Analysis Group"/>
            <consortium name="Computational R&amp;D Group"/>
            <consortium name="and Sequencing Platform"/>
            <person name="Di Palma F."/>
            <person name="Alfoldi J."/>
            <person name="Johnson J."/>
            <person name="Berlin A."/>
            <person name="Gnerre S."/>
            <person name="Jaffe D."/>
            <person name="MacCallum I."/>
            <person name="Young S."/>
            <person name="Walker B.J."/>
            <person name="Lander E.S."/>
            <person name="Lindblad-Toh K."/>
        </authorList>
    </citation>
    <scope>NUCLEOTIDE SEQUENCE [LARGE SCALE GENOMIC DNA]</scope>
</reference>
<keyword evidence="3" id="KW-0732">Signal</keyword>
<proteinExistence type="predicted"/>
<evidence type="ECO:0000259" key="7">
    <source>
        <dbReference type="PROSITE" id="PS51233"/>
    </source>
</evidence>
<dbReference type="EMBL" id="AHAT01029079">
    <property type="status" value="NOT_ANNOTATED_CDS"/>
    <property type="molecule type" value="Genomic_DNA"/>
</dbReference>
<dbReference type="GO" id="GO:0030513">
    <property type="term" value="P:positive regulation of BMP signaling pathway"/>
    <property type="evidence" value="ECO:0000318"/>
    <property type="project" value="GO_Central"/>
</dbReference>
<dbReference type="InterPro" id="IPR001007">
    <property type="entry name" value="VWF_dom"/>
</dbReference>
<dbReference type="Pfam" id="PF23334">
    <property type="entry name" value="VWC2L_2nd"/>
    <property type="match status" value="8"/>
</dbReference>
<feature type="domain" description="VWFC" evidence="6">
    <location>
        <begin position="1553"/>
        <end position="1611"/>
    </location>
</feature>
<feature type="domain" description="VWFC" evidence="6">
    <location>
        <begin position="1668"/>
        <end position="1726"/>
    </location>
</feature>
<dbReference type="Proteomes" id="UP000018468">
    <property type="component" value="Linkage group LG8"/>
</dbReference>
<dbReference type="FunCoup" id="W5NEV6">
    <property type="interactions" value="96"/>
</dbReference>
<dbReference type="OrthoDB" id="6132182at2759"/>
<feature type="domain" description="VWFC" evidence="6">
    <location>
        <begin position="1145"/>
        <end position="1202"/>
    </location>
</feature>
<evidence type="ECO:0000256" key="5">
    <source>
        <dbReference type="ARBA" id="ARBA00023157"/>
    </source>
</evidence>
<feature type="domain" description="VWFC" evidence="6">
    <location>
        <begin position="1923"/>
        <end position="1983"/>
    </location>
</feature>
<comment type="subcellular location">
    <subcellularLocation>
        <location evidence="1">Secreted</location>
    </subcellularLocation>
</comment>
<feature type="domain" description="VWFC" evidence="6">
    <location>
        <begin position="1494"/>
        <end position="1553"/>
    </location>
</feature>
<dbReference type="STRING" id="7918.ENSLOCP00000019165"/>
<keyword evidence="2" id="KW-0964">Secreted</keyword>
<sequence length="2323" mass="255195">MSSRIVILFLQVCAVAFWNFFLITRAHTDSPLQYYEDENVIDLLEALNITRSIKGVTKAKGLDPSIPAWKFRQRVPHLTLPRDFSFYFLSTMQGSIGFHFVAQQTKNSDGTLISFVSPTAMKKDGHPLLQLVSSTRSNQLRLDYRAVHSMDPAHILFPGGTPFSNSKWARVALNLEAHKISLFVDCEEPVVFEKSHGEDVLSLSLPIDLEITFASMPGDKNSKFAGYWQTAEVSTSGFLRRPWHCENLSDPRLENPFVRDPNVYPEDQPDFVNYQQQQSDPGPPAALQSHLLQPENQEKRMRRLEQTVESLSMMLDMVKAQNADLLSRVAFLESCECRRLTCSWEGREIEEGAHWEKDQHVSCVCVKGEVQCTVTDGCSYDGKKLNNGEPFSPDQCTTCVCVNGNVQCQELRCPSLSCLNKYVPPGECCPVCRPGCTYEEEVYENGDVFISRTNPCMNCSCINSLVKCSPVQCQPISCPDPYQRPGQCCPSCSACDLDGRPNNNEQSFTTLDGCQKCTCKNRELSCIDTQHCPQSCTHGVKPSYGLCCRDCSKCDFEGQVIHNGVSFAPNGDACQHCVCRNGNVLCSRVSCPALDCTVPETVPGECCPKCRGCIHYGIHYEHQSKWRLPDNPCTICTCVGGEVVCEKEKCTISCRNPPEPRPGSCCPVCDGCKINGQEYLNGDIVPAGDRCADCVCVNGDAHCNPIPCPETPCRNAVQRPGECCPRCEECEYESQTFVDGQEFISTLNPCLRCRCLAGKVSCERLDLNCAPVRCSHPAKPRGQCCPTCDMCEYERRLYHTGKVFTPPGSIPCLKCTCTRGDVRCHQETCPPAKCSNPIIDPQQCCPICKVCVQEGVEFEEGTEWEPDDNPCSSCTCINGDSLCQVSQCHPVSCSHPTKVQGDCCATCDQCTYNQRIYNNGQDFIDPDNPCQNCRCQDGTVQCIPLVCPPVTCSKPQIKAGQCCPKCPDCVFENRVFVDGEEFPSPVSQCQTCVCSGGRVSCENRDCPRPSCSYPLPGSCCQSNCNGCNYAGKEYPNGMEFPHPFDQCRTCHCINGNVQCLSKRCPPLLCVNPFHVPEECCPQCPVPPAECLYAGQPYKHTQRFYDPLDKCRICMCSNGTVACHRKNCVPVQCANPIMQDCCRTCDGCLYNGKEFANGEQFADVSDPCGKCVCQEGTVSCEKRPCPVMECPFPVQTRCCQACDGCNYIGDTYLNGQEFTDSYNQCNHCVCTNGFVTCSPKPCYNPGCTHPITLPGKCCPVCEGCFYSNVAIINGQTFQDPADPCSQCTCRAGSVQCMKRLCPPAFCSHPVIGPCDCPICEGCVFLGTVYADGETFKGPNGDCEDCTCFKGDVTCGPKKCSKVTCPHPGMDVCSCPLCEGCHFNDRDCKNEERFIDPKNKCQRCTCLNGGVTCVPVTCPSVFCRNPVTPPGECCPVCTGICHYLGQLYESGTIFDSPTDVCSKCTCLNEVVTCQRRPCPHQCSHPVPSTACCPACDACFFEGITFSNRETFSSPSNPCQRCSCLKGNVVCTPLVCPQIPCPNPVTKPGQCCPECPVCSYFGKEYEEGSHWLSTADNCQECKCVRGEVECSAVVCDVPCSNPSPVLGQCCPRCQDCYFEGVTYSDGESFTLNNCRQCSCSEGNVHCANTLCPRLNCMHQVTEPGACCPGCRGCVYNGREYDEGSTWFASTTPCMSCMCVDGVTTCSDIRCVSSCVNEVHVPGECCPVCADCVFGDRVYGPGDSFHPSDDPCEICTCEVMPDGEQHLRCYRKQCPSLVDCPKNLIQFPGPDLCCPVCAQPLSNCTIDIVGNEIPATDDPCYTCQCKDLTWVCIHQGCLPLSCPISEQFTPEDSCCPICDECIIEAENRRVSNGESWTDSIDECITCTCNLGYIECNIEECTPVICQDGLVKVKSPGQCCYECQDPNISCMYQGNVYQSNEHWEVDECTTCTCVSGEVHCQTERCPQVSCASDETPALIPGMCCPHCIPRPATCIAFGDPHYRTFDGKMIHFQGACTYVLAEDCEGGDFSIHATNDDRGRKGVSWTKEVTVLIGDVVVKLLQDWVVMVDYQTVTLPFLKEPYVYVERKTNIILLNTNIGVKVLWNGKSHLEVSVPGTYKGHMCGICGNFNNYPQDDMRIRTGQIVLSEAAFGNSWKVQSENHTSVQCRDGEDIDPCKEAGYSARKTANSKCSVLKTEVFEPCHAVIPPEMFFASCVYDLCACGSNVEDCLCDALEAYASECREAGVILHWRSPALCAVGCPQDRGFIFDECGPPCPKTCFNKDVPLGVIEAHCFKPCVPGCQCPAGLVEHESHCIPPEACPKIIYGNM</sequence>
<feature type="domain" description="VWFC" evidence="6">
    <location>
        <begin position="1726"/>
        <end position="1794"/>
    </location>
</feature>
<dbReference type="Pfam" id="PF00094">
    <property type="entry name" value="VWD"/>
    <property type="match status" value="1"/>
</dbReference>
<dbReference type="SUPFAM" id="SSF49899">
    <property type="entry name" value="Concanavalin A-like lectins/glucanases"/>
    <property type="match status" value="1"/>
</dbReference>
<dbReference type="SUPFAM" id="SSF57567">
    <property type="entry name" value="Serine protease inhibitors"/>
    <property type="match status" value="1"/>
</dbReference>
<reference evidence="8" key="3">
    <citation type="submission" date="2025-09" db="UniProtKB">
        <authorList>
            <consortium name="Ensembl"/>
        </authorList>
    </citation>
    <scope>IDENTIFICATION</scope>
</reference>
<feature type="domain" description="VWFC" evidence="6">
    <location>
        <begin position="1377"/>
        <end position="1436"/>
    </location>
</feature>
<feature type="domain" description="VWFC" evidence="6">
    <location>
        <begin position="1319"/>
        <end position="1380"/>
    </location>
</feature>
<dbReference type="GO" id="GO:0005576">
    <property type="term" value="C:extracellular region"/>
    <property type="evidence" value="ECO:0000318"/>
    <property type="project" value="GO_Central"/>
</dbReference>
<dbReference type="SMART" id="SM00215">
    <property type="entry name" value="VWC_out"/>
    <property type="match status" value="20"/>
</dbReference>
<dbReference type="OMA" id="CIACTCR"/>
<feature type="domain" description="VWFD" evidence="7">
    <location>
        <begin position="1987"/>
        <end position="2163"/>
    </location>
</feature>
<evidence type="ECO:0000256" key="2">
    <source>
        <dbReference type="ARBA" id="ARBA00022525"/>
    </source>
</evidence>
<dbReference type="Pfam" id="PF00093">
    <property type="entry name" value="VWC"/>
    <property type="match status" value="10"/>
</dbReference>
<dbReference type="SUPFAM" id="SSF57603">
    <property type="entry name" value="FnI-like domain"/>
    <property type="match status" value="25"/>
</dbReference>
<feature type="domain" description="VWFC" evidence="6">
    <location>
        <begin position="908"/>
        <end position="967"/>
    </location>
</feature>
<dbReference type="GeneTree" id="ENSGT00940000160243"/>
<dbReference type="PROSITE" id="PS51233">
    <property type="entry name" value="VWFD"/>
    <property type="match status" value="1"/>
</dbReference>
<dbReference type="HOGENOM" id="CLU_000367_1_0_1"/>
<dbReference type="InterPro" id="IPR052424">
    <property type="entry name" value="Kielin_Chordin-BMP_Reg"/>
</dbReference>
<dbReference type="PANTHER" id="PTHR46698:SF2">
    <property type="entry name" value="KIELIN_CHORDIN-LIKE PROTEIN"/>
    <property type="match status" value="1"/>
</dbReference>
<feature type="domain" description="VWFC" evidence="6">
    <location>
        <begin position="670"/>
        <end position="728"/>
    </location>
</feature>
<evidence type="ECO:0000313" key="9">
    <source>
        <dbReference type="Proteomes" id="UP000018468"/>
    </source>
</evidence>
<keyword evidence="9" id="KW-1185">Reference proteome</keyword>
<feature type="domain" description="VWFC" evidence="6">
    <location>
        <begin position="1025"/>
        <end position="1084"/>
    </location>
</feature>
<evidence type="ECO:0000256" key="4">
    <source>
        <dbReference type="ARBA" id="ARBA00022737"/>
    </source>
</evidence>
<dbReference type="CDD" id="cd19941">
    <property type="entry name" value="TIL"/>
    <property type="match status" value="1"/>
</dbReference>
<reference evidence="8" key="2">
    <citation type="submission" date="2025-08" db="UniProtKB">
        <authorList>
            <consortium name="Ensembl"/>
        </authorList>
    </citation>
    <scope>IDENTIFICATION</scope>
</reference>
<dbReference type="InterPro" id="IPR013320">
    <property type="entry name" value="ConA-like_dom_sf"/>
</dbReference>
<dbReference type="InterPro" id="IPR001846">
    <property type="entry name" value="VWF_type-D"/>
</dbReference>
<dbReference type="InterPro" id="IPR036084">
    <property type="entry name" value="Ser_inhib-like_sf"/>
</dbReference>
<dbReference type="PANTHER" id="PTHR46698">
    <property type="entry name" value="CROSSVEINLESS 2"/>
    <property type="match status" value="1"/>
</dbReference>
<feature type="domain" description="VWFC" evidence="6">
    <location>
        <begin position="789"/>
        <end position="849"/>
    </location>
</feature>
<dbReference type="SMART" id="SM00210">
    <property type="entry name" value="TSPN"/>
    <property type="match status" value="1"/>
</dbReference>
<dbReference type="Gene3D" id="2.10.70.10">
    <property type="entry name" value="Complement Module, domain 1"/>
    <property type="match status" value="7"/>
</dbReference>
<evidence type="ECO:0000313" key="8">
    <source>
        <dbReference type="Ensembl" id="ENSLOCP00000019165.1"/>
    </source>
</evidence>
<dbReference type="EMBL" id="AHAT01029080">
    <property type="status" value="NOT_ANNOTATED_CDS"/>
    <property type="molecule type" value="Genomic_DNA"/>
</dbReference>
<feature type="domain" description="VWFC" evidence="6">
    <location>
        <begin position="552"/>
        <end position="611"/>
    </location>
</feature>
<dbReference type="InterPro" id="IPR014853">
    <property type="entry name" value="VWF/SSPO/ZAN-like_Cys-rich_dom"/>
</dbReference>
<keyword evidence="4" id="KW-0677">Repeat</keyword>
<organism evidence="8 9">
    <name type="scientific">Lepisosteus oculatus</name>
    <name type="common">Spotted gar</name>
    <dbReference type="NCBI Taxonomy" id="7918"/>
    <lineage>
        <taxon>Eukaryota</taxon>
        <taxon>Metazoa</taxon>
        <taxon>Chordata</taxon>
        <taxon>Craniata</taxon>
        <taxon>Vertebrata</taxon>
        <taxon>Euteleostomi</taxon>
        <taxon>Actinopterygii</taxon>
        <taxon>Neopterygii</taxon>
        <taxon>Holostei</taxon>
        <taxon>Semionotiformes</taxon>
        <taxon>Lepisosteidae</taxon>
        <taxon>Lepisosteus</taxon>
    </lineage>
</organism>
<feature type="domain" description="VWFC" evidence="6">
    <location>
        <begin position="1855"/>
        <end position="1919"/>
    </location>
</feature>
<dbReference type="Gene3D" id="2.60.120.200">
    <property type="match status" value="1"/>
</dbReference>
<dbReference type="PROSITE" id="PS01208">
    <property type="entry name" value="VWFC_1"/>
    <property type="match status" value="12"/>
</dbReference>
<dbReference type="PROSITE" id="PS50184">
    <property type="entry name" value="VWFC_2"/>
    <property type="match status" value="22"/>
</dbReference>
<dbReference type="CTD" id="375616"/>
<feature type="domain" description="VWFC" evidence="6">
    <location>
        <begin position="611"/>
        <end position="670"/>
    </location>
</feature>
<protein>
    <submittedName>
        <fullName evidence="8">Kielin cysteine rich BMP regulator</fullName>
    </submittedName>
</protein>
<dbReference type="eggNOG" id="KOG1217">
    <property type="taxonomic scope" value="Eukaryota"/>
</dbReference>
<dbReference type="Gene3D" id="6.20.200.20">
    <property type="match status" value="19"/>
</dbReference>
<evidence type="ECO:0000259" key="6">
    <source>
        <dbReference type="PROSITE" id="PS50184"/>
    </source>
</evidence>
<dbReference type="KEGG" id="loc:102682777"/>
<feature type="domain" description="VWFC" evidence="6">
    <location>
        <begin position="728"/>
        <end position="789"/>
    </location>
</feature>
<dbReference type="Ensembl" id="ENSLOCT00000019197.1">
    <property type="protein sequence ID" value="ENSLOCP00000019165.1"/>
    <property type="gene ID" value="ENSLOCG00000015566.1"/>
</dbReference>
<evidence type="ECO:0000256" key="1">
    <source>
        <dbReference type="ARBA" id="ARBA00004613"/>
    </source>
</evidence>